<evidence type="ECO:0000256" key="5">
    <source>
        <dbReference type="ARBA" id="ARBA00022692"/>
    </source>
</evidence>
<keyword evidence="8 9" id="KW-0472">Membrane</keyword>
<sequence>MLMLSNSSVKLVQFGKTLYDHLCIITNQKDKWSITVPQILEFSDMGGSIFLIAGVDAGTEASGLINELGFIDRSDNFYADNFEQESSDHIQSLKTVAVDASKYLIKSNPIFEKAISTVYYQGRGFAYDRANPLTFPILTGSDTSFLTFPNFTIRKTPLALGSRIVLAGGVEMRNLARGVVVGSYHMFRDQSLFDPKTPETGNLNLFIGLSSWVFKKRGVLRIINPEHHLVSTGKPLDEYIVETEIEYSITVQELDQDGTWKPFQVNDMQLELVRLTTFGRVTYNSSNGVYTARLFTPDFIGIYGLRTYYHHTGYTTLDHQVKIIIRPRRHNDYQRFIFGAYPYYATAFLMMFFVFVLVFVLINLKSPKEKSA</sequence>
<keyword evidence="13" id="KW-1185">Reference proteome</keyword>
<comment type="similarity">
    <text evidence="3 9">Belongs to the DDOST 48 kDa subunit family.</text>
</comment>
<dbReference type="InterPro" id="IPR055459">
    <property type="entry name" value="OST48_MD"/>
</dbReference>
<evidence type="ECO:0000256" key="3">
    <source>
        <dbReference type="ARBA" id="ARBA00008743"/>
    </source>
</evidence>
<dbReference type="GO" id="GO:0016740">
    <property type="term" value="F:transferase activity"/>
    <property type="evidence" value="ECO:0007669"/>
    <property type="project" value="UniProtKB-KW"/>
</dbReference>
<evidence type="ECO:0000259" key="10">
    <source>
        <dbReference type="Pfam" id="PF03345"/>
    </source>
</evidence>
<dbReference type="EMBL" id="JWZT01003445">
    <property type="protein sequence ID" value="KII66794.1"/>
    <property type="molecule type" value="Genomic_DNA"/>
</dbReference>
<keyword evidence="6 9" id="KW-0256">Endoplasmic reticulum</keyword>
<dbReference type="OrthoDB" id="29105at2759"/>
<gene>
    <name evidence="12" type="ORF">RF11_15261</name>
</gene>
<dbReference type="GO" id="GO:0008250">
    <property type="term" value="C:oligosaccharyltransferase complex"/>
    <property type="evidence" value="ECO:0007669"/>
    <property type="project" value="TreeGrafter"/>
</dbReference>
<dbReference type="UniPathway" id="UPA00378"/>
<dbReference type="OMA" id="AHDEYPR"/>
<dbReference type="Pfam" id="PF03345">
    <property type="entry name" value="OST48_N"/>
    <property type="match status" value="1"/>
</dbReference>
<evidence type="ECO:0000256" key="9">
    <source>
        <dbReference type="RuleBase" id="RU361142"/>
    </source>
</evidence>
<dbReference type="InterPro" id="IPR055457">
    <property type="entry name" value="OST48_N"/>
</dbReference>
<dbReference type="GO" id="GO:0018279">
    <property type="term" value="P:protein N-linked glycosylation via asparagine"/>
    <property type="evidence" value="ECO:0007669"/>
    <property type="project" value="UniProtKB-UniRule"/>
</dbReference>
<reference evidence="12 13" key="1">
    <citation type="journal article" date="2014" name="Genome Biol. Evol.">
        <title>The genome of the myxosporean Thelohanellus kitauei shows adaptations to nutrient acquisition within its fish host.</title>
        <authorList>
            <person name="Yang Y."/>
            <person name="Xiong J."/>
            <person name="Zhou Z."/>
            <person name="Huo F."/>
            <person name="Miao W."/>
            <person name="Ran C."/>
            <person name="Liu Y."/>
            <person name="Zhang J."/>
            <person name="Feng J."/>
            <person name="Wang M."/>
            <person name="Wang M."/>
            <person name="Wang L."/>
            <person name="Yao B."/>
        </authorList>
    </citation>
    <scope>NUCLEOTIDE SEQUENCE [LARGE SCALE GENOMIC DNA]</scope>
    <source>
        <strain evidence="12">Wuqing</strain>
    </source>
</reference>
<evidence type="ECO:0000313" key="12">
    <source>
        <dbReference type="EMBL" id="KII66794.1"/>
    </source>
</evidence>
<keyword evidence="7 9" id="KW-1133">Transmembrane helix</keyword>
<accession>A0A0C2IMY2</accession>
<dbReference type="InterPro" id="IPR005013">
    <property type="entry name" value="DDOST_48_kDa_subunit"/>
</dbReference>
<dbReference type="PANTHER" id="PTHR10830">
    <property type="entry name" value="DOLICHYL-DIPHOSPHOOLIGOSACCHARIDE--PROTEIN GLYCOSYLTRANSFERASE 48 KDA SUBUNIT"/>
    <property type="match status" value="1"/>
</dbReference>
<comment type="subunit">
    <text evidence="9">Component of the oligosaccharyltransferase (OST) complex.</text>
</comment>
<evidence type="ECO:0000259" key="11">
    <source>
        <dbReference type="Pfam" id="PF23358"/>
    </source>
</evidence>
<comment type="subcellular location">
    <subcellularLocation>
        <location evidence="1 9">Endoplasmic reticulum membrane</location>
        <topology evidence="1 9">Single-pass type I membrane protein</topology>
    </subcellularLocation>
</comment>
<feature type="transmembrane region" description="Helical" evidence="9">
    <location>
        <begin position="341"/>
        <end position="364"/>
    </location>
</feature>
<dbReference type="AlphaFoldDB" id="A0A0C2IMY2"/>
<organism evidence="12 13">
    <name type="scientific">Thelohanellus kitauei</name>
    <name type="common">Myxosporean</name>
    <dbReference type="NCBI Taxonomy" id="669202"/>
    <lineage>
        <taxon>Eukaryota</taxon>
        <taxon>Metazoa</taxon>
        <taxon>Cnidaria</taxon>
        <taxon>Myxozoa</taxon>
        <taxon>Myxosporea</taxon>
        <taxon>Bivalvulida</taxon>
        <taxon>Platysporina</taxon>
        <taxon>Myxobolidae</taxon>
        <taxon>Thelohanellus</taxon>
    </lineage>
</organism>
<comment type="caution">
    <text evidence="12">The sequence shown here is derived from an EMBL/GenBank/DDBJ whole genome shotgun (WGS) entry which is preliminary data.</text>
</comment>
<evidence type="ECO:0000256" key="4">
    <source>
        <dbReference type="ARBA" id="ARBA00013350"/>
    </source>
</evidence>
<feature type="domain" description="OST48 middle" evidence="11">
    <location>
        <begin position="227"/>
        <end position="361"/>
    </location>
</feature>
<evidence type="ECO:0000313" key="13">
    <source>
        <dbReference type="Proteomes" id="UP000031668"/>
    </source>
</evidence>
<protein>
    <recommendedName>
        <fullName evidence="4 9">Dolichyl-diphosphooligosaccharide--protein glycosyltransferase 48 kDa subunit</fullName>
        <shortName evidence="9">Oligosaccharyl transferase 48 kDa subunit</shortName>
    </recommendedName>
</protein>
<dbReference type="PANTHER" id="PTHR10830:SF0">
    <property type="entry name" value="DOLICHYL-DIPHOSPHOOLIGOSACCHARIDE--PROTEIN GLYCOSYLTRANSFERASE 48 KDA SUBUNIT"/>
    <property type="match status" value="1"/>
</dbReference>
<feature type="domain" description="OST48 N-terminal" evidence="10">
    <location>
        <begin position="5"/>
        <end position="213"/>
    </location>
</feature>
<evidence type="ECO:0000256" key="7">
    <source>
        <dbReference type="ARBA" id="ARBA00022989"/>
    </source>
</evidence>
<keyword evidence="5 9" id="KW-0812">Transmembrane</keyword>
<dbReference type="Pfam" id="PF23358">
    <property type="entry name" value="OST48_MD"/>
    <property type="match status" value="1"/>
</dbReference>
<proteinExistence type="inferred from homology"/>
<evidence type="ECO:0000256" key="8">
    <source>
        <dbReference type="ARBA" id="ARBA00023136"/>
    </source>
</evidence>
<comment type="pathway">
    <text evidence="2 9">Protein modification; protein glycosylation.</text>
</comment>
<keyword evidence="12" id="KW-0808">Transferase</keyword>
<evidence type="ECO:0000256" key="1">
    <source>
        <dbReference type="ARBA" id="ARBA00004115"/>
    </source>
</evidence>
<evidence type="ECO:0000256" key="6">
    <source>
        <dbReference type="ARBA" id="ARBA00022824"/>
    </source>
</evidence>
<dbReference type="Proteomes" id="UP000031668">
    <property type="component" value="Unassembled WGS sequence"/>
</dbReference>
<comment type="function">
    <text evidence="9">Subunit of the oligosaccharyl transferase (OST) complex that catalyzes the initial transfer of a defined glycan (Glc(3)Man(9)GlcNAc(2) in eukaryotes) from the lipid carrier dolichol-pyrophosphate to an asparagine residue within an Asn-X-Ser/Thr consensus motif in nascent polypeptide chains, the first step in protein N-glycosylation. N-glycosylation occurs cotranslationally and the complex associates with the Sec61 complex at the channel-forming translocon complex that mediates protein translocation across the endoplasmic reticulum (ER).</text>
</comment>
<evidence type="ECO:0000256" key="2">
    <source>
        <dbReference type="ARBA" id="ARBA00004922"/>
    </source>
</evidence>
<name>A0A0C2IMY2_THEKT</name>